<keyword evidence="2" id="KW-0285">Flavoprotein</keyword>
<comment type="caution">
    <text evidence="7">The sequence shown here is derived from an EMBL/GenBank/DDBJ whole genome shotgun (WGS) entry which is preliminary data.</text>
</comment>
<organism evidence="7 8">
    <name type="scientific">Linnemannia gamsii</name>
    <dbReference type="NCBI Taxonomy" id="64522"/>
    <lineage>
        <taxon>Eukaryota</taxon>
        <taxon>Fungi</taxon>
        <taxon>Fungi incertae sedis</taxon>
        <taxon>Mucoromycota</taxon>
        <taxon>Mortierellomycotina</taxon>
        <taxon>Mortierellomycetes</taxon>
        <taxon>Mortierellales</taxon>
        <taxon>Mortierellaceae</taxon>
        <taxon>Linnemannia</taxon>
    </lineage>
</organism>
<accession>A0ABQ7JR04</accession>
<evidence type="ECO:0000313" key="7">
    <source>
        <dbReference type="EMBL" id="KAG0283307.1"/>
    </source>
</evidence>
<dbReference type="PRINTS" id="PR00420">
    <property type="entry name" value="RNGMNOXGNASE"/>
</dbReference>
<dbReference type="InterPro" id="IPR002938">
    <property type="entry name" value="FAD-bd"/>
</dbReference>
<protein>
    <recommendedName>
        <fullName evidence="6">FAD-binding domain-containing protein</fullName>
    </recommendedName>
</protein>
<feature type="region of interest" description="Disordered" evidence="5">
    <location>
        <begin position="527"/>
        <end position="549"/>
    </location>
</feature>
<dbReference type="Pfam" id="PF01494">
    <property type="entry name" value="FAD_binding_3"/>
    <property type="match status" value="2"/>
</dbReference>
<keyword evidence="4" id="KW-0560">Oxidoreductase</keyword>
<feature type="compositionally biased region" description="Polar residues" evidence="5">
    <location>
        <begin position="540"/>
        <end position="549"/>
    </location>
</feature>
<gene>
    <name evidence="7" type="ORF">BGZ96_012328</name>
</gene>
<dbReference type="Proteomes" id="UP001194696">
    <property type="component" value="Unassembled WGS sequence"/>
</dbReference>
<dbReference type="Gene3D" id="3.50.50.60">
    <property type="entry name" value="FAD/NAD(P)-binding domain"/>
    <property type="match status" value="1"/>
</dbReference>
<feature type="non-terminal residue" evidence="7">
    <location>
        <position position="1"/>
    </location>
</feature>
<feature type="domain" description="FAD-binding" evidence="6">
    <location>
        <begin position="114"/>
        <end position="146"/>
    </location>
</feature>
<proteinExistence type="inferred from homology"/>
<feature type="domain" description="FAD-binding" evidence="6">
    <location>
        <begin position="378"/>
        <end position="434"/>
    </location>
</feature>
<feature type="region of interest" description="Disordered" evidence="5">
    <location>
        <begin position="46"/>
        <end position="66"/>
    </location>
</feature>
<evidence type="ECO:0000256" key="2">
    <source>
        <dbReference type="ARBA" id="ARBA00022630"/>
    </source>
</evidence>
<dbReference type="EMBL" id="JAAAIM010000922">
    <property type="protein sequence ID" value="KAG0283307.1"/>
    <property type="molecule type" value="Genomic_DNA"/>
</dbReference>
<dbReference type="InterPro" id="IPR036188">
    <property type="entry name" value="FAD/NAD-bd_sf"/>
</dbReference>
<dbReference type="InterPro" id="IPR050562">
    <property type="entry name" value="FAD_mOase_fung"/>
</dbReference>
<sequence>SRKIFSVYQMAHRIGVAEVRWMVDNWPKLKSLYGVRYEDCDRELERNNEDVEGDGSDDGNGGANEEPDALVWLTENRPDIVIIHLMSDNTEPTSPKTSFKGSDLPPLEKDEPPKVLIVGAGLAGLYLGTFLEQAGIPYEIFERVAEIKPLVYEELLKVSKPCLKGTFYTGDMKVIAQLDTKDDVTGYGRLLFARPELYDILIKRIPPHKLHMSKKMLSFQQNREGVMLRFSDNTTVHGDVLVGADGAHSGVRQHLYKTLQTQGLLPKSDTRSMHKGYISFVGTTIPLDPAKYPGLAQPDSVNSYHIGDSSMPYSWVTFTVPGNKICWNVVIQVKLADIEDEQFRNSDWSREENMKMLDKIRDFKTCYGPLGDIIDATPKDRISKVHFEDMLFETWHHGRTVLIGDAAHKLLPSTGQGAVNAMIDAVVLANCLYDVKPTSYTNIKAALDDFREQRFDYIKEQYVHSHTNAMIQFGHTWSERIFRYVILNWLPKSIMFKQIVKDSAYRPQANFMPQAPKRGTAPVILQKPSKRIQDEEENAKNSTASSVAV</sequence>
<keyword evidence="8" id="KW-1185">Reference proteome</keyword>
<evidence type="ECO:0000256" key="3">
    <source>
        <dbReference type="ARBA" id="ARBA00022827"/>
    </source>
</evidence>
<keyword evidence="3" id="KW-0274">FAD</keyword>
<evidence type="ECO:0000313" key="8">
    <source>
        <dbReference type="Proteomes" id="UP001194696"/>
    </source>
</evidence>
<dbReference type="PANTHER" id="PTHR47356:SF2">
    <property type="entry name" value="FAD-BINDING DOMAIN-CONTAINING PROTEIN-RELATED"/>
    <property type="match status" value="1"/>
</dbReference>
<dbReference type="PANTHER" id="PTHR47356">
    <property type="entry name" value="FAD-DEPENDENT MONOOXYGENASE ASQG-RELATED"/>
    <property type="match status" value="1"/>
</dbReference>
<name>A0ABQ7JR04_9FUNG</name>
<reference evidence="7 8" key="1">
    <citation type="journal article" date="2020" name="Fungal Divers.">
        <title>Resolving the Mortierellaceae phylogeny through synthesis of multi-gene phylogenetics and phylogenomics.</title>
        <authorList>
            <person name="Vandepol N."/>
            <person name="Liber J."/>
            <person name="Desiro A."/>
            <person name="Na H."/>
            <person name="Kennedy M."/>
            <person name="Barry K."/>
            <person name="Grigoriev I.V."/>
            <person name="Miller A.N."/>
            <person name="O'Donnell K."/>
            <person name="Stajich J.E."/>
            <person name="Bonito G."/>
        </authorList>
    </citation>
    <scope>NUCLEOTIDE SEQUENCE [LARGE SCALE GENOMIC DNA]</scope>
    <source>
        <strain evidence="7 8">AD045</strain>
    </source>
</reference>
<evidence type="ECO:0000256" key="1">
    <source>
        <dbReference type="ARBA" id="ARBA00007992"/>
    </source>
</evidence>
<evidence type="ECO:0000256" key="5">
    <source>
        <dbReference type="SAM" id="MobiDB-lite"/>
    </source>
</evidence>
<evidence type="ECO:0000256" key="4">
    <source>
        <dbReference type="ARBA" id="ARBA00023002"/>
    </source>
</evidence>
<evidence type="ECO:0000259" key="6">
    <source>
        <dbReference type="Pfam" id="PF01494"/>
    </source>
</evidence>
<dbReference type="SUPFAM" id="SSF51905">
    <property type="entry name" value="FAD/NAD(P)-binding domain"/>
    <property type="match status" value="1"/>
</dbReference>
<comment type="similarity">
    <text evidence="1">Belongs to the paxM FAD-dependent monooxygenase family.</text>
</comment>